<dbReference type="InterPro" id="IPR001719">
    <property type="entry name" value="AP_endonuc_2"/>
</dbReference>
<gene>
    <name evidence="9 11" type="primary">nfo</name>
    <name evidence="11" type="ORF">PQJ61_15300</name>
</gene>
<feature type="binding site" evidence="9">
    <location>
        <position position="184"/>
    </location>
    <ligand>
        <name>Zn(2+)</name>
        <dbReference type="ChEBI" id="CHEBI:29105"/>
        <label>3</label>
    </ligand>
</feature>
<evidence type="ECO:0000256" key="3">
    <source>
        <dbReference type="ARBA" id="ARBA00022723"/>
    </source>
</evidence>
<dbReference type="GO" id="GO:0003677">
    <property type="term" value="F:DNA binding"/>
    <property type="evidence" value="ECO:0007669"/>
    <property type="project" value="InterPro"/>
</dbReference>
<dbReference type="InterPro" id="IPR036237">
    <property type="entry name" value="Xyl_isomerase-like_sf"/>
</dbReference>
<dbReference type="SMART" id="SM00518">
    <property type="entry name" value="AP2Ec"/>
    <property type="match status" value="1"/>
</dbReference>
<keyword evidence="8 9" id="KW-0234">DNA repair</keyword>
<dbReference type="CDD" id="cd00019">
    <property type="entry name" value="AP2Ec"/>
    <property type="match status" value="1"/>
</dbReference>
<evidence type="ECO:0000259" key="10">
    <source>
        <dbReference type="Pfam" id="PF01261"/>
    </source>
</evidence>
<dbReference type="FunFam" id="3.20.20.150:FF:000001">
    <property type="entry name" value="Probable endonuclease 4"/>
    <property type="match status" value="1"/>
</dbReference>
<dbReference type="PROSITE" id="PS00730">
    <property type="entry name" value="AP_NUCLEASE_F2_2"/>
    <property type="match status" value="1"/>
</dbReference>
<evidence type="ECO:0000256" key="6">
    <source>
        <dbReference type="ARBA" id="ARBA00022801"/>
    </source>
</evidence>
<evidence type="ECO:0000256" key="8">
    <source>
        <dbReference type="ARBA" id="ARBA00023204"/>
    </source>
</evidence>
<comment type="similarity">
    <text evidence="1 9">Belongs to the AP endonuclease 2 family.</text>
</comment>
<dbReference type="InterPro" id="IPR018246">
    <property type="entry name" value="AP_endonuc_F2_Zn_BS"/>
</dbReference>
<comment type="function">
    <text evidence="9">Endonuclease IV plays a role in DNA repair. It cleaves phosphodiester bonds at apurinic or apyrimidinic (AP) sites, generating a 3'-hydroxyl group and a 5'-terminal sugar phosphate.</text>
</comment>
<feature type="domain" description="Xylose isomerase-like TIM barrel" evidence="10">
    <location>
        <begin position="27"/>
        <end position="278"/>
    </location>
</feature>
<dbReference type="NCBIfam" id="TIGR00587">
    <property type="entry name" value="nfo"/>
    <property type="match status" value="1"/>
</dbReference>
<dbReference type="Proteomes" id="UP001221217">
    <property type="component" value="Unassembled WGS sequence"/>
</dbReference>
<feature type="binding site" evidence="9">
    <location>
        <position position="231"/>
    </location>
    <ligand>
        <name>Zn(2+)</name>
        <dbReference type="ChEBI" id="CHEBI:29105"/>
        <label>3</label>
    </ligand>
</feature>
<comment type="catalytic activity">
    <reaction evidence="9">
        <text>Endonucleolytic cleavage to 5'-phosphooligonucleotide end-products.</text>
        <dbReference type="EC" id="3.1.21.2"/>
    </reaction>
</comment>
<keyword evidence="3 9" id="KW-0479">Metal-binding</keyword>
<dbReference type="PROSITE" id="PS51432">
    <property type="entry name" value="AP_NUCLEASE_F2_4"/>
    <property type="match status" value="1"/>
</dbReference>
<feature type="binding site" evidence="9">
    <location>
        <position position="111"/>
    </location>
    <ligand>
        <name>Zn(2+)</name>
        <dbReference type="ChEBI" id="CHEBI:29105"/>
        <label>1</label>
    </ligand>
</feature>
<dbReference type="InterPro" id="IPR013022">
    <property type="entry name" value="Xyl_isomerase-like_TIM-brl"/>
</dbReference>
<evidence type="ECO:0000256" key="4">
    <source>
        <dbReference type="ARBA" id="ARBA00022759"/>
    </source>
</evidence>
<feature type="binding site" evidence="9">
    <location>
        <position position="147"/>
    </location>
    <ligand>
        <name>Zn(2+)</name>
        <dbReference type="ChEBI" id="CHEBI:29105"/>
        <label>1</label>
    </ligand>
</feature>
<comment type="caution">
    <text evidence="11">The sequence shown here is derived from an EMBL/GenBank/DDBJ whole genome shotgun (WGS) entry which is preliminary data.</text>
</comment>
<dbReference type="GO" id="GO:0008270">
    <property type="term" value="F:zinc ion binding"/>
    <property type="evidence" value="ECO:0007669"/>
    <property type="project" value="UniProtKB-UniRule"/>
</dbReference>
<dbReference type="GO" id="GO:0006284">
    <property type="term" value="P:base-excision repair"/>
    <property type="evidence" value="ECO:0007669"/>
    <property type="project" value="TreeGrafter"/>
</dbReference>
<name>A0AAJ1IH75_9SPIO</name>
<evidence type="ECO:0000256" key="1">
    <source>
        <dbReference type="ARBA" id="ARBA00005340"/>
    </source>
</evidence>
<keyword evidence="4 9" id="KW-0255">Endonuclease</keyword>
<feature type="binding site" evidence="9">
    <location>
        <position position="218"/>
    </location>
    <ligand>
        <name>Zn(2+)</name>
        <dbReference type="ChEBI" id="CHEBI:29105"/>
        <label>2</label>
    </ligand>
</feature>
<feature type="binding site" evidence="9">
    <location>
        <position position="71"/>
    </location>
    <ligand>
        <name>Zn(2+)</name>
        <dbReference type="ChEBI" id="CHEBI:29105"/>
        <label>1</label>
    </ligand>
</feature>
<accession>A0AAJ1IH75</accession>
<dbReference type="NCBIfam" id="NF002199">
    <property type="entry name" value="PRK01060.1-4"/>
    <property type="match status" value="1"/>
</dbReference>
<comment type="cofactor">
    <cofactor evidence="9">
        <name>Zn(2+)</name>
        <dbReference type="ChEBI" id="CHEBI:29105"/>
    </cofactor>
    <text evidence="9">Binds 3 Zn(2+) ions.</text>
</comment>
<reference evidence="11 12" key="1">
    <citation type="submission" date="2022-12" db="EMBL/GenBank/DDBJ databases">
        <title>Metagenome assembled genome from gulf of manar.</title>
        <authorList>
            <person name="Kohli P."/>
            <person name="Pk S."/>
            <person name="Venkata Ramana C."/>
            <person name="Sasikala C."/>
        </authorList>
    </citation>
    <scope>NUCLEOTIDE SEQUENCE [LARGE SCALE GENOMIC DNA]</scope>
    <source>
        <strain evidence="11">JB008</strain>
    </source>
</reference>
<keyword evidence="5 9" id="KW-0227">DNA damage</keyword>
<keyword evidence="6 9" id="KW-0378">Hydrolase</keyword>
<evidence type="ECO:0000256" key="2">
    <source>
        <dbReference type="ARBA" id="ARBA00022722"/>
    </source>
</evidence>
<protein>
    <recommendedName>
        <fullName evidence="9">Probable endonuclease 4</fullName>
        <ecNumber evidence="9">3.1.21.2</ecNumber>
    </recommendedName>
    <alternativeName>
        <fullName evidence="9">Endodeoxyribonuclease IV</fullName>
    </alternativeName>
    <alternativeName>
        <fullName evidence="9">Endonuclease IV</fullName>
    </alternativeName>
</protein>
<dbReference type="Pfam" id="PF01261">
    <property type="entry name" value="AP_endonuc_2"/>
    <property type="match status" value="1"/>
</dbReference>
<feature type="binding site" evidence="9">
    <location>
        <position position="181"/>
    </location>
    <ligand>
        <name>Zn(2+)</name>
        <dbReference type="ChEBI" id="CHEBI:29105"/>
        <label>2</label>
    </ligand>
</feature>
<feature type="binding site" evidence="9">
    <location>
        <position position="147"/>
    </location>
    <ligand>
        <name>Zn(2+)</name>
        <dbReference type="ChEBI" id="CHEBI:29105"/>
        <label>2</label>
    </ligand>
</feature>
<dbReference type="GO" id="GO:0003906">
    <property type="term" value="F:DNA-(apurinic or apyrimidinic site) endonuclease activity"/>
    <property type="evidence" value="ECO:0007669"/>
    <property type="project" value="TreeGrafter"/>
</dbReference>
<dbReference type="AlphaFoldDB" id="A0AAJ1IH75"/>
<dbReference type="HAMAP" id="MF_00152">
    <property type="entry name" value="Nfo"/>
    <property type="match status" value="1"/>
</dbReference>
<dbReference type="PANTHER" id="PTHR21445:SF0">
    <property type="entry name" value="APURINIC-APYRIMIDINIC ENDONUCLEASE"/>
    <property type="match status" value="1"/>
</dbReference>
<dbReference type="PANTHER" id="PTHR21445">
    <property type="entry name" value="ENDONUCLEASE IV ENDODEOXYRIBONUCLEASE IV"/>
    <property type="match status" value="1"/>
</dbReference>
<evidence type="ECO:0000313" key="11">
    <source>
        <dbReference type="EMBL" id="MDC7228129.1"/>
    </source>
</evidence>
<dbReference type="EC" id="3.1.21.2" evidence="9"/>
<sequence>MNDKYVGAHVTTAGGVENSLLHADHIKAAGFALFTRNQRRWESHALTVESIRLFRERMIEYGYTAEQVLPHNSYLINLAQPDPQKRARSYDVFIDELRRVELLGLKFLNFHPGSTVGIISKDEGIELIADAINRAHLELGETVHVLETTSGQKNKIGGTFEELAEIIERVEDKSRIGVCIDTCHIFAAGYDISTLDGWQRTIQEFDRIIGLEYLKGLHLNDSAGTLDSRIDRHANIGEGEIGLEGFRALMNDSRLDKKPMILETPAKREWDKELELLRGLIRE</sequence>
<evidence type="ECO:0000256" key="5">
    <source>
        <dbReference type="ARBA" id="ARBA00022763"/>
    </source>
</evidence>
<feature type="binding site" evidence="9">
    <location>
        <position position="263"/>
    </location>
    <ligand>
        <name>Zn(2+)</name>
        <dbReference type="ChEBI" id="CHEBI:29105"/>
        <label>2</label>
    </ligand>
</feature>
<keyword evidence="7 9" id="KW-0862">Zinc</keyword>
<dbReference type="EMBL" id="JAQQAL010000040">
    <property type="protein sequence ID" value="MDC7228129.1"/>
    <property type="molecule type" value="Genomic_DNA"/>
</dbReference>
<dbReference type="GO" id="GO:0008081">
    <property type="term" value="F:phosphoric diester hydrolase activity"/>
    <property type="evidence" value="ECO:0007669"/>
    <property type="project" value="TreeGrafter"/>
</dbReference>
<feature type="binding site" evidence="9">
    <location>
        <position position="233"/>
    </location>
    <ligand>
        <name>Zn(2+)</name>
        <dbReference type="ChEBI" id="CHEBI:29105"/>
        <label>3</label>
    </ligand>
</feature>
<evidence type="ECO:0000256" key="7">
    <source>
        <dbReference type="ARBA" id="ARBA00022833"/>
    </source>
</evidence>
<dbReference type="SUPFAM" id="SSF51658">
    <property type="entry name" value="Xylose isomerase-like"/>
    <property type="match status" value="1"/>
</dbReference>
<evidence type="ECO:0000313" key="12">
    <source>
        <dbReference type="Proteomes" id="UP001221217"/>
    </source>
</evidence>
<organism evidence="11 12">
    <name type="scientific">Candidatus Thalassospirochaeta sargassi</name>
    <dbReference type="NCBI Taxonomy" id="3119039"/>
    <lineage>
        <taxon>Bacteria</taxon>
        <taxon>Pseudomonadati</taxon>
        <taxon>Spirochaetota</taxon>
        <taxon>Spirochaetia</taxon>
        <taxon>Spirochaetales</taxon>
        <taxon>Spirochaetaceae</taxon>
        <taxon>Candidatus Thalassospirochaeta</taxon>
    </lineage>
</organism>
<dbReference type="Gene3D" id="3.20.20.150">
    <property type="entry name" value="Divalent-metal-dependent TIM barrel enzymes"/>
    <property type="match status" value="1"/>
</dbReference>
<keyword evidence="2 9" id="KW-0540">Nuclease</keyword>
<proteinExistence type="inferred from homology"/>
<evidence type="ECO:0000256" key="9">
    <source>
        <dbReference type="HAMAP-Rule" id="MF_00152"/>
    </source>
</evidence>
<dbReference type="GO" id="GO:0008833">
    <property type="term" value="F:deoxyribonuclease IV (phage-T4-induced) activity"/>
    <property type="evidence" value="ECO:0007669"/>
    <property type="project" value="UniProtKB-UniRule"/>
</dbReference>